<keyword evidence="1" id="KW-0472">Membrane</keyword>
<evidence type="ECO:0000313" key="2">
    <source>
        <dbReference type="EMBL" id="MFD1647028.1"/>
    </source>
</evidence>
<keyword evidence="3" id="KW-1185">Reference proteome</keyword>
<dbReference type="Proteomes" id="UP001597034">
    <property type="component" value="Unassembled WGS sequence"/>
</dbReference>
<keyword evidence="1" id="KW-1133">Transmembrane helix</keyword>
<reference evidence="2 3" key="1">
    <citation type="journal article" date="2019" name="Int. J. Syst. Evol. Microbiol.">
        <title>The Global Catalogue of Microorganisms (GCM) 10K type strain sequencing project: providing services to taxonomists for standard genome sequencing and annotation.</title>
        <authorList>
            <consortium name="The Broad Institute Genomics Platform"/>
            <consortium name="The Broad Institute Genome Sequencing Center for Infectious Disease"/>
            <person name="Wu L."/>
            <person name="Ma J."/>
        </authorList>
    </citation>
    <scope>NUCLEOTIDE SEQUENCE [LARGE SCALE GENOMIC DNA]</scope>
    <source>
        <strain evidence="2 3">CGMCC 1.10390</strain>
    </source>
</reference>
<sequence length="68" mass="6826">MYSSNGTSMLLGIVVVQLGILILTTQGASGDLVEVASLVFGLGAVVVTPVWTLLEVSDSGASGTETAE</sequence>
<gene>
    <name evidence="2" type="ORF">ACFSBL_15160</name>
</gene>
<evidence type="ECO:0000256" key="1">
    <source>
        <dbReference type="SAM" id="Phobius"/>
    </source>
</evidence>
<name>A0ABD6DNK3_9EURY</name>
<organism evidence="2 3">
    <name type="scientific">Haloarchaeobius litoreus</name>
    <dbReference type="NCBI Taxonomy" id="755306"/>
    <lineage>
        <taxon>Archaea</taxon>
        <taxon>Methanobacteriati</taxon>
        <taxon>Methanobacteriota</taxon>
        <taxon>Stenosarchaea group</taxon>
        <taxon>Halobacteria</taxon>
        <taxon>Halobacteriales</taxon>
        <taxon>Halorubellaceae</taxon>
        <taxon>Haloarchaeobius</taxon>
    </lineage>
</organism>
<evidence type="ECO:0000313" key="3">
    <source>
        <dbReference type="Proteomes" id="UP001597034"/>
    </source>
</evidence>
<accession>A0ABD6DNK3</accession>
<dbReference type="AlphaFoldDB" id="A0ABD6DNK3"/>
<protein>
    <submittedName>
        <fullName evidence="2">Uncharacterized protein</fullName>
    </submittedName>
</protein>
<dbReference type="RefSeq" id="WP_256400906.1">
    <property type="nucleotide sequence ID" value="NZ_JANHJR010000003.1"/>
</dbReference>
<comment type="caution">
    <text evidence="2">The sequence shown here is derived from an EMBL/GenBank/DDBJ whole genome shotgun (WGS) entry which is preliminary data.</text>
</comment>
<proteinExistence type="predicted"/>
<feature type="transmembrane region" description="Helical" evidence="1">
    <location>
        <begin position="35"/>
        <end position="54"/>
    </location>
</feature>
<keyword evidence="1" id="KW-0812">Transmembrane</keyword>
<feature type="transmembrane region" description="Helical" evidence="1">
    <location>
        <begin position="6"/>
        <end position="23"/>
    </location>
</feature>
<dbReference type="EMBL" id="JBHUDO010000003">
    <property type="protein sequence ID" value="MFD1647028.1"/>
    <property type="molecule type" value="Genomic_DNA"/>
</dbReference>